<keyword evidence="1" id="KW-0732">Signal</keyword>
<organism evidence="2 3">
    <name type="scientific">Paralvinella palmiformis</name>
    <dbReference type="NCBI Taxonomy" id="53620"/>
    <lineage>
        <taxon>Eukaryota</taxon>
        <taxon>Metazoa</taxon>
        <taxon>Spiralia</taxon>
        <taxon>Lophotrochozoa</taxon>
        <taxon>Annelida</taxon>
        <taxon>Polychaeta</taxon>
        <taxon>Sedentaria</taxon>
        <taxon>Canalipalpata</taxon>
        <taxon>Terebellida</taxon>
        <taxon>Terebelliformia</taxon>
        <taxon>Alvinellidae</taxon>
        <taxon>Paralvinella</taxon>
    </lineage>
</organism>
<gene>
    <name evidence="2" type="ORF">LSH36_616g02019</name>
</gene>
<feature type="chain" id="PRO_5042217274" evidence="1">
    <location>
        <begin position="24"/>
        <end position="1412"/>
    </location>
</feature>
<comment type="caution">
    <text evidence="2">The sequence shown here is derived from an EMBL/GenBank/DDBJ whole genome shotgun (WGS) entry which is preliminary data.</text>
</comment>
<proteinExistence type="predicted"/>
<accession>A0AAD9J5A5</accession>
<dbReference type="EMBL" id="JAODUP010000616">
    <property type="protein sequence ID" value="KAK2146316.1"/>
    <property type="molecule type" value="Genomic_DNA"/>
</dbReference>
<sequence>MDKKKSFLFTIIFLSQSAYQIWGDECDFMGPTGLYCVVNNKLYDNGNLMYAFDQSVVAVNAILPSNNRVTALATATCRRLFVDDREEYCVPKSCTVPICLFQFVDPEPAERIIIEVVSNIDQCQQVNFNFYFKAISPIPSFYAIENNDVPFGWTFPFELVDVKWFKGDKDGDLIMTYTPANDHTNIEDGYIVNYIKATKSVGMVLLNTTEEASGNYTVLVNITNNILDYTTTSLTMITASAYEEFKERASITINEGSVISYGQLIQATDSGDIDIKTIVPSDYGEVTTTICTRTSPNGEDVNCGNCTTLTCQFTVRDTVPREMITVNIKIVNLQASPFQFTAYIKGISPLANITTVEGFDLIIPWQYPFPFKRVQWFSGGIDGTLMMTYINESNQIVISNGFEINYDNADGSIGMLVPNVMVNCSIFAVKVIITDLAFEDSSVGVTVIPSSVYDVYKSNTNLTVNAVKQISYGDSIEVLDPGDFNCSIMIPNDYGETNATCIHLKLDGSSSSCGSCTVTGCQFEVTDAGIAERITINIQIDGISGSLFSFVLVVRGISQINEIMALSGCDVIIPWTYRMSFVKVEWFAGNDTTGKNMMTYLPDSGKVEVFPLYSVKFYNVTDSIGMILPNTTTNSAYTVKVTVNSFTTEDTTTSVILQEATSYKQIFKVTVNSNMDIKYSDENVNIIEGGMVEMNVNTKGLPNARTTCTQTPLSGNATTCNNCAEDSACHYNVTEARPADKITVSTEVIGLQCSFLELDIIVTSFTPIASFFAIENNNVSFEWTFPFEIREVKWLKGEKDGAVMMTYTPGNDNTTIDQGYQVEYINTTNSVGMILLNAGTDASNTYTVLVNMADQRQDYSMTTLTMITTTDYESFIKRATIKINEDSPISYGQGIEAVDCGELIINTVVPNDYGENTTTACTRTSSKGENVKCGNCSGLDCHFTVNVTNPAELITVNIVINTLQGSLIEFGVFTKGISPIDKIDAVEDCEVSIPWRYPSPFKKVEWLFYNGGERLISTYIPDTNEFNATAMFSNYVTLITTTDSVGIVVSLIPVMNLISFSVLVTITDFATEKATVNIHKVKGNKFKESFSGPTTLAINDTTINYGDNIDVLNPGELRLNVSLSTALWNTTNTTCNLVTSTNRMTSCGYCSDKQCAFSVTVELADRVTISVIFDGLQCGEFYFILAAKGITQLDEVTTLEGCTTIFEWTYPAEYEQVEWFDGTNSSQTLMMSYTPGIDNLTIKEDYNVMYKRSKDSIGMVIKDARQEGNYCVKVTVNEKTSEESTTKLVVVKSDDLEGYKNTITITVNGRKMIHYGDAIEDVDAGTVDIDVSVPATYGNAVISCSRVTGSNKEVACGKVVGTSHSFTVSSAKGKDHIKIEIQIPVQCAAAVDFNIKVKGKMVCFQIRKRHGD</sequence>
<keyword evidence="3" id="KW-1185">Reference proteome</keyword>
<protein>
    <submittedName>
        <fullName evidence="2">Uncharacterized protein</fullName>
    </submittedName>
</protein>
<dbReference type="Proteomes" id="UP001208570">
    <property type="component" value="Unassembled WGS sequence"/>
</dbReference>
<reference evidence="2" key="1">
    <citation type="journal article" date="2023" name="Mol. Biol. Evol.">
        <title>Third-Generation Sequencing Reveals the Adaptive Role of the Epigenome in Three Deep-Sea Polychaetes.</title>
        <authorList>
            <person name="Perez M."/>
            <person name="Aroh O."/>
            <person name="Sun Y."/>
            <person name="Lan Y."/>
            <person name="Juniper S.K."/>
            <person name="Young C.R."/>
            <person name="Angers B."/>
            <person name="Qian P.Y."/>
        </authorList>
    </citation>
    <scope>NUCLEOTIDE SEQUENCE</scope>
    <source>
        <strain evidence="2">P08H-3</strain>
    </source>
</reference>
<evidence type="ECO:0000256" key="1">
    <source>
        <dbReference type="SAM" id="SignalP"/>
    </source>
</evidence>
<evidence type="ECO:0000313" key="2">
    <source>
        <dbReference type="EMBL" id="KAK2146316.1"/>
    </source>
</evidence>
<name>A0AAD9J5A5_9ANNE</name>
<feature type="signal peptide" evidence="1">
    <location>
        <begin position="1"/>
        <end position="23"/>
    </location>
</feature>
<evidence type="ECO:0000313" key="3">
    <source>
        <dbReference type="Proteomes" id="UP001208570"/>
    </source>
</evidence>